<dbReference type="EMBL" id="CP043046">
    <property type="protein sequence ID" value="QEI04480.1"/>
    <property type="molecule type" value="Genomic_DNA"/>
</dbReference>
<organism evidence="9 10">
    <name type="scientific">Pigmentiphaga aceris</name>
    <dbReference type="NCBI Taxonomy" id="1940612"/>
    <lineage>
        <taxon>Bacteria</taxon>
        <taxon>Pseudomonadati</taxon>
        <taxon>Pseudomonadota</taxon>
        <taxon>Betaproteobacteria</taxon>
        <taxon>Burkholderiales</taxon>
        <taxon>Alcaligenaceae</taxon>
        <taxon>Pigmentiphaga</taxon>
    </lineage>
</organism>
<comment type="similarity">
    <text evidence="6 7">Belongs to the class I-like SAM-binding methyltransferase superfamily. C5-methyltransferase family.</text>
</comment>
<evidence type="ECO:0000256" key="4">
    <source>
        <dbReference type="ARBA" id="ARBA00022747"/>
    </source>
</evidence>
<keyword evidence="4" id="KW-0680">Restriction system</keyword>
<evidence type="ECO:0000256" key="8">
    <source>
        <dbReference type="RuleBase" id="RU000417"/>
    </source>
</evidence>
<dbReference type="PROSITE" id="PS00094">
    <property type="entry name" value="C5_MTASE_1"/>
    <property type="match status" value="1"/>
</dbReference>
<name>A0A5C0AU95_9BURK</name>
<keyword evidence="2 6" id="KW-0808">Transferase</keyword>
<dbReference type="EC" id="2.1.1.37" evidence="8"/>
<dbReference type="InterPro" id="IPR029063">
    <property type="entry name" value="SAM-dependent_MTases_sf"/>
</dbReference>
<dbReference type="AlphaFoldDB" id="A0A5C0AU95"/>
<dbReference type="InterPro" id="IPR050750">
    <property type="entry name" value="C5-MTase"/>
</dbReference>
<keyword evidence="1 6" id="KW-0489">Methyltransferase</keyword>
<reference evidence="9 10" key="1">
    <citation type="submission" date="2019-08" db="EMBL/GenBank/DDBJ databases">
        <title>Amphibian skin-associated Pigmentiphaga: genome sequence and occurrence across geography and hosts.</title>
        <authorList>
            <person name="Bletz M.C."/>
            <person name="Bunk B."/>
            <person name="Sproeer C."/>
            <person name="Biwer P."/>
            <person name="Reiter S."/>
            <person name="Rabemananjara F.C.E."/>
            <person name="Schulz S."/>
            <person name="Overmann J."/>
            <person name="Vences M."/>
        </authorList>
    </citation>
    <scope>NUCLEOTIDE SEQUENCE [LARGE SCALE GENOMIC DNA]</scope>
    <source>
        <strain evidence="9 10">Mada1488</strain>
    </source>
</reference>
<comment type="catalytic activity">
    <reaction evidence="5 8">
        <text>a 2'-deoxycytidine in DNA + S-adenosyl-L-methionine = a 5-methyl-2'-deoxycytidine in DNA + S-adenosyl-L-homocysteine + H(+)</text>
        <dbReference type="Rhea" id="RHEA:13681"/>
        <dbReference type="Rhea" id="RHEA-COMP:11369"/>
        <dbReference type="Rhea" id="RHEA-COMP:11370"/>
        <dbReference type="ChEBI" id="CHEBI:15378"/>
        <dbReference type="ChEBI" id="CHEBI:57856"/>
        <dbReference type="ChEBI" id="CHEBI:59789"/>
        <dbReference type="ChEBI" id="CHEBI:85452"/>
        <dbReference type="ChEBI" id="CHEBI:85454"/>
        <dbReference type="EC" id="2.1.1.37"/>
    </reaction>
</comment>
<dbReference type="InterPro" id="IPR018117">
    <property type="entry name" value="C5_DNA_meth_AS"/>
</dbReference>
<dbReference type="Proteomes" id="UP000325161">
    <property type="component" value="Chromosome"/>
</dbReference>
<evidence type="ECO:0000256" key="5">
    <source>
        <dbReference type="ARBA" id="ARBA00047422"/>
    </source>
</evidence>
<dbReference type="Gene3D" id="3.40.50.150">
    <property type="entry name" value="Vaccinia Virus protein VP39"/>
    <property type="match status" value="1"/>
</dbReference>
<gene>
    <name evidence="9" type="ORF">FXN63_00515</name>
</gene>
<dbReference type="SUPFAM" id="SSF53335">
    <property type="entry name" value="S-adenosyl-L-methionine-dependent methyltransferases"/>
    <property type="match status" value="1"/>
</dbReference>
<dbReference type="RefSeq" id="WP_148811820.1">
    <property type="nucleotide sequence ID" value="NZ_CP043046.1"/>
</dbReference>
<dbReference type="NCBIfam" id="TIGR00675">
    <property type="entry name" value="dcm"/>
    <property type="match status" value="1"/>
</dbReference>
<evidence type="ECO:0000313" key="10">
    <source>
        <dbReference type="Proteomes" id="UP000325161"/>
    </source>
</evidence>
<dbReference type="PRINTS" id="PR00105">
    <property type="entry name" value="C5METTRFRASE"/>
</dbReference>
<dbReference type="Pfam" id="PF00145">
    <property type="entry name" value="DNA_methylase"/>
    <property type="match status" value="1"/>
</dbReference>
<dbReference type="PANTHER" id="PTHR46098:SF1">
    <property type="entry name" value="TRNA (CYTOSINE(38)-C(5))-METHYLTRANSFERASE"/>
    <property type="match status" value="1"/>
</dbReference>
<dbReference type="GO" id="GO:0003886">
    <property type="term" value="F:DNA (cytosine-5-)-methyltransferase activity"/>
    <property type="evidence" value="ECO:0007669"/>
    <property type="project" value="UniProtKB-EC"/>
</dbReference>
<evidence type="ECO:0000256" key="6">
    <source>
        <dbReference type="PROSITE-ProRule" id="PRU01016"/>
    </source>
</evidence>
<evidence type="ECO:0000256" key="7">
    <source>
        <dbReference type="RuleBase" id="RU000416"/>
    </source>
</evidence>
<keyword evidence="10" id="KW-1185">Reference proteome</keyword>
<proteinExistence type="inferred from homology"/>
<dbReference type="OrthoDB" id="9813719at2"/>
<dbReference type="Gene3D" id="3.90.120.10">
    <property type="entry name" value="DNA Methylase, subunit A, domain 2"/>
    <property type="match status" value="1"/>
</dbReference>
<dbReference type="PROSITE" id="PS51679">
    <property type="entry name" value="SAM_MT_C5"/>
    <property type="match status" value="1"/>
</dbReference>
<evidence type="ECO:0000313" key="9">
    <source>
        <dbReference type="EMBL" id="QEI04480.1"/>
    </source>
</evidence>
<dbReference type="GO" id="GO:0032259">
    <property type="term" value="P:methylation"/>
    <property type="evidence" value="ECO:0007669"/>
    <property type="project" value="UniProtKB-KW"/>
</dbReference>
<dbReference type="REBASE" id="369588">
    <property type="entry name" value="M.Pac1488ORF515P"/>
</dbReference>
<evidence type="ECO:0000256" key="3">
    <source>
        <dbReference type="ARBA" id="ARBA00022691"/>
    </source>
</evidence>
<feature type="active site" evidence="6">
    <location>
        <position position="104"/>
    </location>
</feature>
<evidence type="ECO:0000256" key="1">
    <source>
        <dbReference type="ARBA" id="ARBA00022603"/>
    </source>
</evidence>
<dbReference type="GO" id="GO:0009307">
    <property type="term" value="P:DNA restriction-modification system"/>
    <property type="evidence" value="ECO:0007669"/>
    <property type="project" value="UniProtKB-KW"/>
</dbReference>
<dbReference type="InterPro" id="IPR001525">
    <property type="entry name" value="C5_MeTfrase"/>
</dbReference>
<dbReference type="PANTHER" id="PTHR46098">
    <property type="entry name" value="TRNA (CYTOSINE(38)-C(5))-METHYLTRANSFERASE"/>
    <property type="match status" value="1"/>
</dbReference>
<accession>A0A5C0AU95</accession>
<evidence type="ECO:0000256" key="2">
    <source>
        <dbReference type="ARBA" id="ARBA00022679"/>
    </source>
</evidence>
<keyword evidence="3 6" id="KW-0949">S-adenosyl-L-methionine</keyword>
<sequence>MSAWIAQAINERIQRDTQPAQPQSARNVRQGRRFYEFFAGGGMARAGLGPGWDCLFANDFNPMKGRVYRDNWEGGLDLLVEDINKVTTEQLPDQADLVWASFPCQDLSLAGFYKGIGCEQDQQQTRSGTFWPFWQLMRNLMAEGRPPRVIVLENVYGVLTSNKGNDFAAIGAVFAEAGYRFGAMVIDARHFLPQSRPRVFVVGVHESVPIPPALISQFPVDPWHPKRMVTAYAGLSQDARKCWVWWNVPVPQERTTTFTDLIEEHPEHVRWDSAEKTNQLLNMMSPTNLAKVHAVQKSGERKVGGLYKRTRLDEHGVKVQRAEVRFDDIAGCLRTPAGGSSRQVILVVEGQNIRSRLLSPREAARLMGIGDAYRLPVNYNDAYHVAGDGVAVPVVRHLAAHIFEPLLS</sequence>
<protein>
    <recommendedName>
        <fullName evidence="8">Cytosine-specific methyltransferase</fullName>
        <ecNumber evidence="8">2.1.1.37</ecNumber>
    </recommendedName>
</protein>
<dbReference type="KEGG" id="pacr:FXN63_00515"/>